<evidence type="ECO:0000313" key="9">
    <source>
        <dbReference type="EMBL" id="BBL07510.1"/>
    </source>
</evidence>
<feature type="region of interest" description="Disordered" evidence="6">
    <location>
        <begin position="493"/>
        <end position="512"/>
    </location>
</feature>
<dbReference type="AlphaFoldDB" id="A0A4Y1X2X6"/>
<evidence type="ECO:0000313" key="10">
    <source>
        <dbReference type="Proteomes" id="UP000319374"/>
    </source>
</evidence>
<dbReference type="CDD" id="cd08977">
    <property type="entry name" value="SusD"/>
    <property type="match status" value="1"/>
</dbReference>
<gene>
    <name evidence="9" type="ORF">A5CPEGH6_21480</name>
</gene>
<dbReference type="Pfam" id="PF14322">
    <property type="entry name" value="SusD-like_3"/>
    <property type="match status" value="1"/>
</dbReference>
<comment type="subcellular location">
    <subcellularLocation>
        <location evidence="1">Cell outer membrane</location>
    </subcellularLocation>
</comment>
<dbReference type="EMBL" id="AP019736">
    <property type="protein sequence ID" value="BBL07510.1"/>
    <property type="molecule type" value="Genomic_DNA"/>
</dbReference>
<proteinExistence type="inferred from homology"/>
<dbReference type="PROSITE" id="PS51257">
    <property type="entry name" value="PROKAR_LIPOPROTEIN"/>
    <property type="match status" value="1"/>
</dbReference>
<evidence type="ECO:0000256" key="5">
    <source>
        <dbReference type="ARBA" id="ARBA00023237"/>
    </source>
</evidence>
<keyword evidence="10" id="KW-1185">Reference proteome</keyword>
<dbReference type="GO" id="GO:0009279">
    <property type="term" value="C:cell outer membrane"/>
    <property type="evidence" value="ECO:0007669"/>
    <property type="project" value="UniProtKB-SubCell"/>
</dbReference>
<dbReference type="InterPro" id="IPR011990">
    <property type="entry name" value="TPR-like_helical_dom_sf"/>
</dbReference>
<keyword evidence="4" id="KW-0472">Membrane</keyword>
<accession>A0A4Y1X2X6</accession>
<evidence type="ECO:0000256" key="2">
    <source>
        <dbReference type="ARBA" id="ARBA00006275"/>
    </source>
</evidence>
<dbReference type="InterPro" id="IPR012944">
    <property type="entry name" value="SusD_RagB_dom"/>
</dbReference>
<evidence type="ECO:0000259" key="7">
    <source>
        <dbReference type="Pfam" id="PF07980"/>
    </source>
</evidence>
<sequence>MMIQKIKTYAVLTAAAFTLSSCLDKYPEDSIPSDGALTTVSEVNEAIIGIYASFMSSSLYSGNLTLLPDIQTDLVYGVNGNTGVYGDVWRWNDILSTNPEIESVYGALYTVINRCNFVLDRVDAVRAATTDDEELDLLDQCCGEAYFARALAYSELIKCFCEAYENDGKDGERPGVVLTKHYKGDEPMRRASLEDSYKFVLDDLDKAAELLKLEDDFTPSNTQLYSTGYFNEYTIYALRARVSLYMKNWEDAVKYATEVIDSGYYTLTSCNQYTTVSGSQVNLYQYMWAMDVSTETIWQITFTINSYGGALGTVFANYDNTSYRPDYVPAYWVLYDLYDSNDLRTTSIFGEVTTGYSHGLTWPLLTKYFGNLSFTSNNIYGVTMPKVFRLSEQYLIRAEAYVQQGDYNSAGKDITKLRTARYSSYGSSTSMTADNAMDIIEQERVKELYMEGFRLHDLKRWHKGFEREPQEQSLSNGSSLKVEADDPLFVWPIPQHELDAPGSEIEPNESNK</sequence>
<feature type="domain" description="RagB/SusD" evidence="7">
    <location>
        <begin position="361"/>
        <end position="499"/>
    </location>
</feature>
<reference evidence="10" key="1">
    <citation type="submission" date="2019-06" db="EMBL/GenBank/DDBJ databases">
        <title>Alistipes onderdonkii subsp. vulgaris subsp. nov., Alistipes dispar sp. nov. and Alistipes communis sp. nov., isolated from human faeces, and creation of Alistipes onderdonkii subsp. onderdonkii subsp. nov.</title>
        <authorList>
            <person name="Sakamoto M."/>
            <person name="Ikeyama N."/>
            <person name="Ogata Y."/>
            <person name="Suda W."/>
            <person name="Iino T."/>
            <person name="Hattori M."/>
            <person name="Ohkuma M."/>
        </authorList>
    </citation>
    <scope>NUCLEOTIDE SEQUENCE [LARGE SCALE GENOMIC DNA]</scope>
    <source>
        <strain evidence="10">5CPEGH6</strain>
    </source>
</reference>
<organism evidence="9 10">
    <name type="scientific">Alistipes dispar</name>
    <dbReference type="NCBI Taxonomy" id="2585119"/>
    <lineage>
        <taxon>Bacteria</taxon>
        <taxon>Pseudomonadati</taxon>
        <taxon>Bacteroidota</taxon>
        <taxon>Bacteroidia</taxon>
        <taxon>Bacteroidales</taxon>
        <taxon>Rikenellaceae</taxon>
        <taxon>Alistipes</taxon>
    </lineage>
</organism>
<keyword evidence="3" id="KW-0732">Signal</keyword>
<dbReference type="InterPro" id="IPR033985">
    <property type="entry name" value="SusD-like_N"/>
</dbReference>
<evidence type="ECO:0000256" key="4">
    <source>
        <dbReference type="ARBA" id="ARBA00023136"/>
    </source>
</evidence>
<dbReference type="Pfam" id="PF07980">
    <property type="entry name" value="SusD_RagB"/>
    <property type="match status" value="1"/>
</dbReference>
<dbReference type="Proteomes" id="UP000319374">
    <property type="component" value="Chromosome"/>
</dbReference>
<evidence type="ECO:0000256" key="1">
    <source>
        <dbReference type="ARBA" id="ARBA00004442"/>
    </source>
</evidence>
<evidence type="ECO:0000259" key="8">
    <source>
        <dbReference type="Pfam" id="PF14322"/>
    </source>
</evidence>
<evidence type="ECO:0000256" key="3">
    <source>
        <dbReference type="ARBA" id="ARBA00022729"/>
    </source>
</evidence>
<protein>
    <submittedName>
        <fullName evidence="9">Membrane protein</fullName>
    </submittedName>
</protein>
<dbReference type="KEGG" id="ada:A5CPEGH6_21480"/>
<name>A0A4Y1X2X6_9BACT</name>
<evidence type="ECO:0000256" key="6">
    <source>
        <dbReference type="SAM" id="MobiDB-lite"/>
    </source>
</evidence>
<dbReference type="Gene3D" id="1.25.40.390">
    <property type="match status" value="1"/>
</dbReference>
<feature type="domain" description="SusD-like N-terminal" evidence="8">
    <location>
        <begin position="28"/>
        <end position="215"/>
    </location>
</feature>
<keyword evidence="5" id="KW-0998">Cell outer membrane</keyword>
<dbReference type="SUPFAM" id="SSF48452">
    <property type="entry name" value="TPR-like"/>
    <property type="match status" value="1"/>
</dbReference>
<comment type="similarity">
    <text evidence="2">Belongs to the SusD family.</text>
</comment>